<organism evidence="2">
    <name type="scientific">Candidatus Berkiella cookevillensis</name>
    <dbReference type="NCBI Taxonomy" id="437022"/>
    <lineage>
        <taxon>Bacteria</taxon>
        <taxon>Pseudomonadati</taxon>
        <taxon>Pseudomonadota</taxon>
        <taxon>Gammaproteobacteria</taxon>
        <taxon>Candidatus Berkiellales</taxon>
        <taxon>Candidatus Berkiellaceae</taxon>
        <taxon>Candidatus Berkiella</taxon>
    </lineage>
</organism>
<dbReference type="InterPro" id="IPR001387">
    <property type="entry name" value="Cro/C1-type_HTH"/>
</dbReference>
<evidence type="ECO:0000313" key="4">
    <source>
        <dbReference type="Proteomes" id="UP000051494"/>
    </source>
</evidence>
<dbReference type="Proteomes" id="UP000051494">
    <property type="component" value="Unassembled WGS sequence"/>
</dbReference>
<keyword evidence="4" id="KW-1185">Reference proteome</keyword>
<protein>
    <submittedName>
        <fullName evidence="2">Antitoxin HipB</fullName>
    </submittedName>
    <submittedName>
        <fullName evidence="3">Helix-turn-helix domain-containing protein</fullName>
    </submittedName>
</protein>
<sequence length="82" mass="9167">MEQFVYSPKTLGMAIQRQRKAKKLNQHDAGKAFKLKQATVSSIESGALGTRIDTLFRLLAALDLEMIIRSKDESDNAEKGAW</sequence>
<dbReference type="AlphaFoldDB" id="A0A0Q9Y9C9"/>
<dbReference type="STRING" id="437022.CC99x_02355"/>
<dbReference type="OrthoDB" id="5891007at2"/>
<gene>
    <name evidence="2" type="primary">hipB</name>
    <name evidence="3" type="ORF">CC99x_007520</name>
    <name evidence="2" type="ORF">CC99x_02355</name>
</gene>
<dbReference type="SUPFAM" id="SSF47413">
    <property type="entry name" value="lambda repressor-like DNA-binding domains"/>
    <property type="match status" value="1"/>
</dbReference>
<evidence type="ECO:0000313" key="3">
    <source>
        <dbReference type="EMBL" id="MCS5708751.1"/>
    </source>
</evidence>
<reference evidence="3" key="3">
    <citation type="submission" date="2021-06" db="EMBL/GenBank/DDBJ databases">
        <title>Genomic Description and Analysis of Intracellular Bacteria, Candidatus Berkiella cookevillensis and Candidatus Berkiella aquae.</title>
        <authorList>
            <person name="Kidane D.T."/>
            <person name="Mehari Y.T."/>
            <person name="Rice F.C."/>
            <person name="Arivett B.A."/>
            <person name="Farone A.L."/>
            <person name="Berk S.G."/>
            <person name="Farone M.B."/>
        </authorList>
    </citation>
    <scope>NUCLEOTIDE SEQUENCE</scope>
    <source>
        <strain evidence="3">CC99</strain>
    </source>
</reference>
<dbReference type="Pfam" id="PF01381">
    <property type="entry name" value="HTH_3"/>
    <property type="match status" value="1"/>
</dbReference>
<dbReference type="PROSITE" id="PS50943">
    <property type="entry name" value="HTH_CROC1"/>
    <property type="match status" value="1"/>
</dbReference>
<evidence type="ECO:0000259" key="1">
    <source>
        <dbReference type="PROSITE" id="PS50943"/>
    </source>
</evidence>
<dbReference type="RefSeq" id="WP_057625447.1">
    <property type="nucleotide sequence ID" value="NZ_LKHV02000001.1"/>
</dbReference>
<dbReference type="Gene3D" id="1.10.260.40">
    <property type="entry name" value="lambda repressor-like DNA-binding domains"/>
    <property type="match status" value="1"/>
</dbReference>
<feature type="domain" description="HTH cro/C1-type" evidence="1">
    <location>
        <begin position="15"/>
        <end position="69"/>
    </location>
</feature>
<dbReference type="SMART" id="SM00530">
    <property type="entry name" value="HTH_XRE"/>
    <property type="match status" value="1"/>
</dbReference>
<reference evidence="2" key="1">
    <citation type="submission" date="2015-09" db="EMBL/GenBank/DDBJ databases">
        <title>Draft Genome Sequences of Two Novel Amoeba-resistant Intranuclear Bacteria, Candidatus Berkiella cookevillensis and Candidatus Berkiella aquae.</title>
        <authorList>
            <person name="Mehari Y.T."/>
            <person name="Arivett B.A."/>
            <person name="Farone A.L."/>
            <person name="Gunderson J.H."/>
            <person name="Farone M.B."/>
        </authorList>
    </citation>
    <scope>NUCLEOTIDE SEQUENCE [LARGE SCALE GENOMIC DNA]</scope>
    <source>
        <strain evidence="2">CC99</strain>
    </source>
</reference>
<name>A0A0Q9Y9C9_9GAMM</name>
<dbReference type="EMBL" id="LKHV01000017">
    <property type="protein sequence ID" value="KRG17387.1"/>
    <property type="molecule type" value="Genomic_DNA"/>
</dbReference>
<accession>A0A0Q9Y9C9</accession>
<evidence type="ECO:0000313" key="2">
    <source>
        <dbReference type="EMBL" id="KRG17387.1"/>
    </source>
</evidence>
<dbReference type="EMBL" id="LKHV02000001">
    <property type="protein sequence ID" value="MCS5708751.1"/>
    <property type="molecule type" value="Genomic_DNA"/>
</dbReference>
<proteinExistence type="predicted"/>
<dbReference type="GO" id="GO:0003677">
    <property type="term" value="F:DNA binding"/>
    <property type="evidence" value="ECO:0007669"/>
    <property type="project" value="InterPro"/>
</dbReference>
<dbReference type="CDD" id="cd00093">
    <property type="entry name" value="HTH_XRE"/>
    <property type="match status" value="1"/>
</dbReference>
<reference evidence="3" key="2">
    <citation type="journal article" date="2016" name="Genome Announc.">
        <title>Draft Genome Sequences of Two Novel Amoeba-Resistant Intranuclear Bacteria, 'Candidatus Berkiella cookevillensis' and 'Candidatus Berkiella aquae'.</title>
        <authorList>
            <person name="Mehari Y.T."/>
            <person name="Arivett B.A."/>
            <person name="Farone A.L."/>
            <person name="Gunderson J.H."/>
            <person name="Farone M.B."/>
        </authorList>
    </citation>
    <scope>NUCLEOTIDE SEQUENCE</scope>
    <source>
        <strain evidence="3">CC99</strain>
    </source>
</reference>
<comment type="caution">
    <text evidence="2">The sequence shown here is derived from an EMBL/GenBank/DDBJ whole genome shotgun (WGS) entry which is preliminary data.</text>
</comment>
<dbReference type="InterPro" id="IPR010982">
    <property type="entry name" value="Lambda_DNA-bd_dom_sf"/>
</dbReference>